<evidence type="ECO:0000259" key="2">
    <source>
        <dbReference type="PROSITE" id="PS00028"/>
    </source>
</evidence>
<dbReference type="PANTHER" id="PTHR21354">
    <property type="entry name" value="ZINC FINGER PROTEIN 511"/>
    <property type="match status" value="1"/>
</dbReference>
<sequence>MAMMVLDVDPKADSGFPCWNPVRRRFAPESPFFESGNIERELLAKQIALDLGEEEKHQLWRLLDEDCKDLFCPIVGCRARLTSLENFENHYNSQHAAACSVCYKVYPTSRLLSIHISEAHDSFFQAKVARGYPMYECLVEGCGLKFKSYKSRQRHLVDKHNFPTSYDFFKNKAAHHPSKKAREKKIHRKQAATTDRREETEEEEEGTTSQKMDVEGEASVDSLTSALSNLTTGSTPSSVSFGRRNPRGLTFVPRSVHQRNTKKPEDSTPPP</sequence>
<evidence type="ECO:0000313" key="3">
    <source>
        <dbReference type="EMBL" id="CAL1358397.1"/>
    </source>
</evidence>
<name>A0AAV2CR60_9ROSI</name>
<dbReference type="PANTHER" id="PTHR21354:SF0">
    <property type="entry name" value="ZINC FINGER PROTEIN 511"/>
    <property type="match status" value="1"/>
</dbReference>
<dbReference type="EMBL" id="OZ034813">
    <property type="protein sequence ID" value="CAL1358397.1"/>
    <property type="molecule type" value="Genomic_DNA"/>
</dbReference>
<feature type="compositionally biased region" description="Basic residues" evidence="1">
    <location>
        <begin position="173"/>
        <end position="190"/>
    </location>
</feature>
<dbReference type="InterPro" id="IPR013087">
    <property type="entry name" value="Znf_C2H2_type"/>
</dbReference>
<proteinExistence type="predicted"/>
<dbReference type="InterPro" id="IPR039258">
    <property type="entry name" value="ZNF511"/>
</dbReference>
<dbReference type="PROSITE" id="PS00028">
    <property type="entry name" value="ZINC_FINGER_C2H2_1"/>
    <property type="match status" value="2"/>
</dbReference>
<dbReference type="Proteomes" id="UP001497516">
    <property type="component" value="Chromosome 1"/>
</dbReference>
<feature type="domain" description="C2H2-type" evidence="2">
    <location>
        <begin position="99"/>
        <end position="120"/>
    </location>
</feature>
<accession>A0AAV2CR60</accession>
<organism evidence="3 4">
    <name type="scientific">Linum trigynum</name>
    <dbReference type="NCBI Taxonomy" id="586398"/>
    <lineage>
        <taxon>Eukaryota</taxon>
        <taxon>Viridiplantae</taxon>
        <taxon>Streptophyta</taxon>
        <taxon>Embryophyta</taxon>
        <taxon>Tracheophyta</taxon>
        <taxon>Spermatophyta</taxon>
        <taxon>Magnoliopsida</taxon>
        <taxon>eudicotyledons</taxon>
        <taxon>Gunneridae</taxon>
        <taxon>Pentapetalae</taxon>
        <taxon>rosids</taxon>
        <taxon>fabids</taxon>
        <taxon>Malpighiales</taxon>
        <taxon>Linaceae</taxon>
        <taxon>Linum</taxon>
    </lineage>
</organism>
<gene>
    <name evidence="3" type="ORF">LTRI10_LOCUS5953</name>
</gene>
<feature type="compositionally biased region" description="Basic and acidic residues" evidence="1">
    <location>
        <begin position="262"/>
        <end position="271"/>
    </location>
</feature>
<reference evidence="3 4" key="1">
    <citation type="submission" date="2024-04" db="EMBL/GenBank/DDBJ databases">
        <authorList>
            <person name="Fracassetti M."/>
        </authorList>
    </citation>
    <scope>NUCLEOTIDE SEQUENCE [LARGE SCALE GENOMIC DNA]</scope>
</reference>
<evidence type="ECO:0000313" key="4">
    <source>
        <dbReference type="Proteomes" id="UP001497516"/>
    </source>
</evidence>
<feature type="compositionally biased region" description="Polar residues" evidence="1">
    <location>
        <begin position="221"/>
        <end position="240"/>
    </location>
</feature>
<feature type="region of interest" description="Disordered" evidence="1">
    <location>
        <begin position="173"/>
        <end position="271"/>
    </location>
</feature>
<evidence type="ECO:0000256" key="1">
    <source>
        <dbReference type="SAM" id="MobiDB-lite"/>
    </source>
</evidence>
<feature type="domain" description="C2H2-type" evidence="2">
    <location>
        <begin position="137"/>
        <end position="160"/>
    </location>
</feature>
<dbReference type="AlphaFoldDB" id="A0AAV2CR60"/>
<dbReference type="SMART" id="SM00355">
    <property type="entry name" value="ZnF_C2H2"/>
    <property type="match status" value="3"/>
</dbReference>
<keyword evidence="4" id="KW-1185">Reference proteome</keyword>
<protein>
    <recommendedName>
        <fullName evidence="2">C2H2-type domain-containing protein</fullName>
    </recommendedName>
</protein>